<proteinExistence type="predicted"/>
<evidence type="ECO:0008006" key="3">
    <source>
        <dbReference type="Google" id="ProtNLM"/>
    </source>
</evidence>
<dbReference type="InterPro" id="IPR036866">
    <property type="entry name" value="RibonucZ/Hydroxyglut_hydro"/>
</dbReference>
<dbReference type="OrthoDB" id="169463at2157"/>
<dbReference type="Gene3D" id="3.60.15.10">
    <property type="entry name" value="Ribonuclease Z/Hydroxyacylglutathione hydrolase-like"/>
    <property type="match status" value="1"/>
</dbReference>
<accession>A0A1I5NQ32</accession>
<dbReference type="EMBL" id="FOXI01000002">
    <property type="protein sequence ID" value="SFP23913.1"/>
    <property type="molecule type" value="Genomic_DNA"/>
</dbReference>
<reference evidence="2" key="1">
    <citation type="submission" date="2016-10" db="EMBL/GenBank/DDBJ databases">
        <authorList>
            <person name="Varghese N."/>
            <person name="Submissions S."/>
        </authorList>
    </citation>
    <scope>NUCLEOTIDE SEQUENCE [LARGE SCALE GENOMIC DNA]</scope>
    <source>
        <strain evidence="2">CGMCC 1.10329</strain>
    </source>
</reference>
<keyword evidence="2" id="KW-1185">Reference proteome</keyword>
<dbReference type="AlphaFoldDB" id="A0A1I5NQ32"/>
<gene>
    <name evidence="1" type="ORF">SAMN05216277_102141</name>
</gene>
<organism evidence="1 2">
    <name type="scientific">Halolamina pelagica</name>
    <dbReference type="NCBI Taxonomy" id="699431"/>
    <lineage>
        <taxon>Archaea</taxon>
        <taxon>Methanobacteriati</taxon>
        <taxon>Methanobacteriota</taxon>
        <taxon>Stenosarchaea group</taxon>
        <taxon>Halobacteria</taxon>
        <taxon>Halobacteriales</taxon>
        <taxon>Haloferacaceae</taxon>
    </lineage>
</organism>
<sequence>MSTLEVVDRWDGGISWTLADEVDRMHRTSHAIETEAGVWVIDPIDAPGLDDELASLGDVVGVTLLLDRHKRDGAAVAERHDVPVSLPETLAGVADELECETTVYSRALPETDFRTITVVDNRFWHEVALYERERDTLIVPEAVGTVEFFRTDGERLGVHPALRLFPPRKALGTLGPDRVVVGHGPGVFDDAATALRVALARSRKSAPKYYAGLLLSPLR</sequence>
<protein>
    <recommendedName>
        <fullName evidence="3">Metallo-beta-lactamase superfamily protein</fullName>
    </recommendedName>
</protein>
<evidence type="ECO:0000313" key="1">
    <source>
        <dbReference type="EMBL" id="SFP23913.1"/>
    </source>
</evidence>
<name>A0A1I5NQ32_9EURY</name>
<dbReference type="SUPFAM" id="SSF56281">
    <property type="entry name" value="Metallo-hydrolase/oxidoreductase"/>
    <property type="match status" value="1"/>
</dbReference>
<evidence type="ECO:0000313" key="2">
    <source>
        <dbReference type="Proteomes" id="UP000183769"/>
    </source>
</evidence>
<dbReference type="Proteomes" id="UP000183769">
    <property type="component" value="Unassembled WGS sequence"/>
</dbReference>
<dbReference type="RefSeq" id="WP_074875624.1">
    <property type="nucleotide sequence ID" value="NZ_FOXI01000002.1"/>
</dbReference>